<dbReference type="InterPro" id="IPR026341">
    <property type="entry name" value="T9SS_type_B"/>
</dbReference>
<organism evidence="2 3">
    <name type="scientific">Fulvivirga lutea</name>
    <dbReference type="NCBI Taxonomy" id="2810512"/>
    <lineage>
        <taxon>Bacteria</taxon>
        <taxon>Pseudomonadati</taxon>
        <taxon>Bacteroidota</taxon>
        <taxon>Cytophagia</taxon>
        <taxon>Cytophagales</taxon>
        <taxon>Fulvivirgaceae</taxon>
        <taxon>Fulvivirga</taxon>
    </lineage>
</organism>
<evidence type="ECO:0000259" key="1">
    <source>
        <dbReference type="PROSITE" id="PS50093"/>
    </source>
</evidence>
<dbReference type="Gene3D" id="2.60.40.10">
    <property type="entry name" value="Immunoglobulins"/>
    <property type="match status" value="1"/>
</dbReference>
<accession>A0A974ZZB2</accession>
<gene>
    <name evidence="2" type="ORF">JR347_10060</name>
</gene>
<protein>
    <submittedName>
        <fullName evidence="2">Gliding motility-associated C-terminal domain-containing protein</fullName>
    </submittedName>
</protein>
<reference evidence="2" key="1">
    <citation type="submission" date="2021-02" db="EMBL/GenBank/DDBJ databases">
        <title>Fulvivirga sp. S481 isolated from sea water.</title>
        <authorList>
            <person name="Bae S.S."/>
            <person name="Baek K."/>
        </authorList>
    </citation>
    <scope>NUCLEOTIDE SEQUENCE</scope>
    <source>
        <strain evidence="2">S481</strain>
    </source>
</reference>
<dbReference type="KEGG" id="fuv:JR347_10060"/>
<evidence type="ECO:0000313" key="2">
    <source>
        <dbReference type="EMBL" id="QSE95964.1"/>
    </source>
</evidence>
<feature type="domain" description="PKD" evidence="1">
    <location>
        <begin position="409"/>
        <end position="459"/>
    </location>
</feature>
<proteinExistence type="predicted"/>
<dbReference type="SUPFAM" id="SSF49299">
    <property type="entry name" value="PKD domain"/>
    <property type="match status" value="1"/>
</dbReference>
<dbReference type="PROSITE" id="PS50093">
    <property type="entry name" value="PKD"/>
    <property type="match status" value="1"/>
</dbReference>
<dbReference type="RefSeq" id="WP_205720477.1">
    <property type="nucleotide sequence ID" value="NZ_CP070608.1"/>
</dbReference>
<dbReference type="EMBL" id="CP070608">
    <property type="protein sequence ID" value="QSE95964.1"/>
    <property type="molecule type" value="Genomic_DNA"/>
</dbReference>
<evidence type="ECO:0000313" key="3">
    <source>
        <dbReference type="Proteomes" id="UP000662783"/>
    </source>
</evidence>
<name>A0A974ZZB2_9BACT</name>
<sequence>MLNQKLRRGILLLVFVVGSLGQVLAQGYSGLNWFFGSNNRNFRFVRPNLTTENVNLPNPLGTGGSAVATDPVSGALLFYTDGITVFDPFANALSPNLIGNNTLNQGVVICANPADSLQYYIFTNDGSQIRRSVFDRSQNSGLTPGFPAPGQGNLVTPINDIANLPSGSLSEGMIVIPNDVLDGFWLLTYDETADTYNITAIDNTGAISTNTQAVVGAPTSVANFSFNSATNQIAVAPANPAEEVAILTIDRTNGNLALASTIANTNVSGELYNIYDTEWNNNGDILYLSGNFGDPTDSLMQINFTDTPPRLRPVSGQNLSRSFGLQMGPDSTIYHLYQAASGQFRVGRINDPDTTVAQTLYDPTPIGNANYAARQFPAFLPQYDPMTILDFDFAGICANVPTLFFPVIDPPADSVAWDFGDGNFSRLLTPVNTYAAGGPFDVTLVAFSNGVASSVTKTINMTDFDIQIAGFPQIDTLCAEDFPATYTAQASGSNAASVTFRWSNQDTDGATTTISEPGNYYVVGTDPNGCEAYAPLQVVEYRAIEQRAFIWYFGNNAGIDFNPISENPPGPIVPIPFGDPNVYNGGNQMQTPEGCAIYCDDNGNPIFYTDGESMYDREGNEFATDIGGSEGSTQSSLIVPAPGDATLYYVFLTRQIYSESGEFEYELVYTVFDLKERSGLGDLVRNTNGDIAMTKLYNGNTERITGNQNWVIVHEFGNNNFRAYPITGVGIGNAVVSNVGSVHPSTSATAGQGYMKLSTSSRLAVALSISNNENYVELFQFVDSTGAVTRPVTLDLAPETGQLYGIEFSPDENKLFATLRNAGGTGTKIFRWEIDTTTVVNEVTDPSHIINSREELVDETGVDLGAMQQGPDGLIYIANDGAGSLATLTTPDEAVNQDPPQNAGYNLSGFTLAGGTTSTLGLPNFLNQFNTSPGNLLLSVFNGCSGEPLDFAVANPSSLEQYRWRINDSNGNEVLRSSVTDQGQFSFSITTPGTYTAIVDVIPECSTFDVPVNSVQLNFVINPLPNFSITNVVDPTSCGGNDGRFDLDLTDAGTFVYAVNGPVGVSPDTVTAPIVVPVTGLTAGGYTVTITNALTGCIETAVTTLNDPAPYTLTASAIGADCAGLGGGIDVSVTNPAVLDTRYLVRNQNTSSVVLSGSEPTRNFIIADVPVGTYLLEITDGDNCTLSESDLVIATPPLANLVIPEEVIVCDDQPADIVFSSTNAISIQVSGPGAPTFIGDDPTDPDTIRVNSAGAYTVTAQGDNATICDNIALVQVIFNSPSPNPFDSRYVICPDDPVVENQTVAFPNPPSGFESVRWFEPDGDEITANTADYQFSDDGTELIVLGTGILTAELTNFFGCVTVAEIAIIEDCKARINAPNAFSPNGDGINDNFLVFPVLVSEEDFEIFIFNRWGEMIFQSDQLDFEWNGGYNNEESRPLPGGTYAYRVNFKSAAKPEEGVKEQRGGVTLIR</sequence>
<dbReference type="InterPro" id="IPR035986">
    <property type="entry name" value="PKD_dom_sf"/>
</dbReference>
<keyword evidence="3" id="KW-1185">Reference proteome</keyword>
<dbReference type="Proteomes" id="UP000662783">
    <property type="component" value="Chromosome"/>
</dbReference>
<dbReference type="InterPro" id="IPR011041">
    <property type="entry name" value="Quinoprot_gluc/sorb_DH_b-prop"/>
</dbReference>
<dbReference type="NCBIfam" id="TIGR04131">
    <property type="entry name" value="Bac_Flav_CTERM"/>
    <property type="match status" value="1"/>
</dbReference>
<dbReference type="Pfam" id="PF13585">
    <property type="entry name" value="CHU_C"/>
    <property type="match status" value="1"/>
</dbReference>
<dbReference type="InterPro" id="IPR000601">
    <property type="entry name" value="PKD_dom"/>
</dbReference>
<dbReference type="InterPro" id="IPR013783">
    <property type="entry name" value="Ig-like_fold"/>
</dbReference>
<dbReference type="SUPFAM" id="SSF50952">
    <property type="entry name" value="Soluble quinoprotein glucose dehydrogenase"/>
    <property type="match status" value="1"/>
</dbReference>
<dbReference type="CDD" id="cd00146">
    <property type="entry name" value="PKD"/>
    <property type="match status" value="1"/>
</dbReference>